<evidence type="ECO:0000256" key="4">
    <source>
        <dbReference type="ARBA" id="ARBA00022833"/>
    </source>
</evidence>
<keyword evidence="4 6" id="KW-0862">Zinc</keyword>
<evidence type="ECO:0000259" key="7">
    <source>
        <dbReference type="Pfam" id="PF01432"/>
    </source>
</evidence>
<evidence type="ECO:0000256" key="5">
    <source>
        <dbReference type="ARBA" id="ARBA00023049"/>
    </source>
</evidence>
<dbReference type="GO" id="GO:0046872">
    <property type="term" value="F:metal ion binding"/>
    <property type="evidence" value="ECO:0007669"/>
    <property type="project" value="UniProtKB-UniRule"/>
</dbReference>
<dbReference type="PATRIC" id="fig|148814.8.peg.918"/>
<gene>
    <name evidence="9" type="ORF">RZ71_08700</name>
</gene>
<evidence type="ECO:0000256" key="1">
    <source>
        <dbReference type="ARBA" id="ARBA00022670"/>
    </source>
</evidence>
<protein>
    <recommendedName>
        <fullName evidence="6">Oligopeptidase F</fullName>
        <ecNumber evidence="6">3.4.24.-</ecNumber>
    </recommendedName>
</protein>
<dbReference type="AlphaFoldDB" id="A0A0M9DD64"/>
<dbReference type="GO" id="GO:0006518">
    <property type="term" value="P:peptide metabolic process"/>
    <property type="evidence" value="ECO:0007669"/>
    <property type="project" value="TreeGrafter"/>
</dbReference>
<comment type="function">
    <text evidence="6">Has oligopeptidase activity and degrades a variety of small bioactive peptides.</text>
</comment>
<dbReference type="EC" id="3.4.24.-" evidence="6"/>
<dbReference type="InterPro" id="IPR001567">
    <property type="entry name" value="Pept_M3A_M3B_dom"/>
</dbReference>
<dbReference type="Gene3D" id="1.10.287.830">
    <property type="entry name" value="putative peptidase helix hairpin domain like"/>
    <property type="match status" value="1"/>
</dbReference>
<dbReference type="NCBIfam" id="TIGR00181">
    <property type="entry name" value="pepF"/>
    <property type="match status" value="1"/>
</dbReference>
<dbReference type="Pfam" id="PF08439">
    <property type="entry name" value="Peptidase_M3_N"/>
    <property type="match status" value="1"/>
</dbReference>
<dbReference type="InterPro" id="IPR045090">
    <property type="entry name" value="Pept_M3A_M3B"/>
</dbReference>
<dbReference type="InterPro" id="IPR042088">
    <property type="entry name" value="OligoPept_F_C"/>
</dbReference>
<dbReference type="SUPFAM" id="SSF55486">
    <property type="entry name" value="Metalloproteases ('zincins'), catalytic domain"/>
    <property type="match status" value="1"/>
</dbReference>
<evidence type="ECO:0000256" key="3">
    <source>
        <dbReference type="ARBA" id="ARBA00022801"/>
    </source>
</evidence>
<evidence type="ECO:0000313" key="9">
    <source>
        <dbReference type="EMBL" id="KOY76418.1"/>
    </source>
</evidence>
<keyword evidence="5 6" id="KW-0482">Metalloprotease</keyword>
<accession>A0A0M9DD64</accession>
<proteinExistence type="inferred from homology"/>
<sequence length="599" mass="69052">MSEVQQLPKRSEVPEKLTWDLTTIYKTDDDFEADFKECAKEVEAVEKLKTDHFDAKTLLSDLKAIEKLERKVEKLYVYSSLKSDADTSNSEYQSMNARCADLASKASSSLAWFEPAVLNISEDDLKKMLAEESELADYTHYFDELFSQKDHILDAEHEKILSSLGNIFDTPSNVYGVMTNSDLKFPVVSDEDGNKVELSNGVYSKLLESTDRSVRKEAFQQLYTVYNQFKNTLASTLSGEVKVHNFRASMRHFRSAKEAALSNNHIDEEVYQQLIDTVNKYLPLLHRYVKLRKKLLSLDEMHMYDLYTPLFGNSPISYNFDEAKEESIKALSILGDDYIDHIKEEFNNRWIDVVENKGKRSGAYSSGVYDTNPYILLNWQDNLDNLFTLVHESGHSMHSYYTTHNQPFQYGDYSIFLAEIASTTNENILTDYLLKNTDDVEVKKYVLNHFLDGFKGTIFRQTQFAEFEDFAHQQEQAGNPLTAKMLSDFYYKLNQRYYGDGVVSDPEIAYEWARIPHFYMNYYVYQYATGFAAAIDLSDGICANDQEAIDKYIGYLKSGSSDYPLNVMKKAGIDMTNADYLENAFKVFEERLNELESLI</sequence>
<name>A0A0M9DD64_9LACO</name>
<dbReference type="InterPro" id="IPR004438">
    <property type="entry name" value="Peptidase_M3B"/>
</dbReference>
<keyword evidence="3 6" id="KW-0378">Hydrolase</keyword>
<evidence type="ECO:0000259" key="8">
    <source>
        <dbReference type="Pfam" id="PF08439"/>
    </source>
</evidence>
<comment type="similarity">
    <text evidence="6">Belongs to the peptidase M3B family.</text>
</comment>
<comment type="caution">
    <text evidence="9">The sequence shown here is derived from an EMBL/GenBank/DDBJ whole genome shotgun (WGS) entry which is preliminary data.</text>
</comment>
<dbReference type="GO" id="GO:0004222">
    <property type="term" value="F:metalloendopeptidase activity"/>
    <property type="evidence" value="ECO:0007669"/>
    <property type="project" value="UniProtKB-UniRule"/>
</dbReference>
<evidence type="ECO:0000256" key="6">
    <source>
        <dbReference type="RuleBase" id="RU368091"/>
    </source>
</evidence>
<keyword evidence="10" id="KW-1185">Reference proteome</keyword>
<dbReference type="Gene3D" id="1.20.140.70">
    <property type="entry name" value="Oligopeptidase f, N-terminal domain"/>
    <property type="match status" value="1"/>
</dbReference>
<feature type="domain" description="Oligopeptidase F N-terminal" evidence="8">
    <location>
        <begin position="118"/>
        <end position="185"/>
    </location>
</feature>
<keyword evidence="1 6" id="KW-0645">Protease</keyword>
<evidence type="ECO:0000313" key="10">
    <source>
        <dbReference type="Proteomes" id="UP000037778"/>
    </source>
</evidence>
<dbReference type="RefSeq" id="WP_053791885.1">
    <property type="nucleotide sequence ID" value="NZ_JXCY01000006.1"/>
</dbReference>
<evidence type="ECO:0000256" key="2">
    <source>
        <dbReference type="ARBA" id="ARBA00022723"/>
    </source>
</evidence>
<dbReference type="PANTHER" id="PTHR11804:SF84">
    <property type="entry name" value="SACCHAROLYSIN"/>
    <property type="match status" value="1"/>
</dbReference>
<dbReference type="CDD" id="cd09608">
    <property type="entry name" value="M3B_PepF"/>
    <property type="match status" value="1"/>
</dbReference>
<dbReference type="PANTHER" id="PTHR11804">
    <property type="entry name" value="PROTEASE M3 THIMET OLIGOPEPTIDASE-RELATED"/>
    <property type="match status" value="1"/>
</dbReference>
<organism evidence="9 10">
    <name type="scientific">Apilactobacillus kunkeei</name>
    <dbReference type="NCBI Taxonomy" id="148814"/>
    <lineage>
        <taxon>Bacteria</taxon>
        <taxon>Bacillati</taxon>
        <taxon>Bacillota</taxon>
        <taxon>Bacilli</taxon>
        <taxon>Lactobacillales</taxon>
        <taxon>Lactobacillaceae</taxon>
        <taxon>Apilactobacillus</taxon>
    </lineage>
</organism>
<feature type="domain" description="Peptidase M3A/M3B catalytic" evidence="7">
    <location>
        <begin position="206"/>
        <end position="586"/>
    </location>
</feature>
<dbReference type="Proteomes" id="UP000037778">
    <property type="component" value="Unassembled WGS sequence"/>
</dbReference>
<comment type="cofactor">
    <cofactor evidence="6">
        <name>Zn(2+)</name>
        <dbReference type="ChEBI" id="CHEBI:29105"/>
    </cofactor>
    <text evidence="6">Binds 1 zinc ion.</text>
</comment>
<reference evidence="9 10" key="1">
    <citation type="journal article" date="2015" name="Genome Biol. Evol.">
        <title>Functionally Structured Genomes in Lactobacillus kunkeei Colonizing the Honey Crop and Food Products of Honeybees and Stingless Bees.</title>
        <authorList>
            <person name="Tamarit D."/>
            <person name="Ellegaard K.M."/>
            <person name="Wikander J."/>
            <person name="Olofsson T."/>
            <person name="Vasquez A."/>
            <person name="Andersson S.G."/>
        </authorList>
    </citation>
    <scope>NUCLEOTIDE SEQUENCE [LARGE SCALE GENOMIC DNA]</scope>
    <source>
        <strain evidence="9 10">LAko</strain>
    </source>
</reference>
<dbReference type="Pfam" id="PF01432">
    <property type="entry name" value="Peptidase_M3"/>
    <property type="match status" value="1"/>
</dbReference>
<dbReference type="Gene3D" id="1.10.1370.20">
    <property type="entry name" value="Oligoendopeptidase f, C-terminal domain"/>
    <property type="match status" value="1"/>
</dbReference>
<dbReference type="EMBL" id="JXCY01000006">
    <property type="protein sequence ID" value="KOY76418.1"/>
    <property type="molecule type" value="Genomic_DNA"/>
</dbReference>
<keyword evidence="2 6" id="KW-0479">Metal-binding</keyword>
<dbReference type="InterPro" id="IPR013647">
    <property type="entry name" value="OligopepF_N_dom"/>
</dbReference>
<dbReference type="GO" id="GO:0006508">
    <property type="term" value="P:proteolysis"/>
    <property type="evidence" value="ECO:0007669"/>
    <property type="project" value="UniProtKB-KW"/>
</dbReference>